<protein>
    <recommendedName>
        <fullName evidence="16">L-lactate dehydrogenase (cytochrome)</fullName>
        <ecNumber evidence="15">1.1.2.3</ecNumber>
    </recommendedName>
</protein>
<evidence type="ECO:0000256" key="15">
    <source>
        <dbReference type="ARBA" id="ARBA00066458"/>
    </source>
</evidence>
<dbReference type="PANTHER" id="PTHR10578:SF148">
    <property type="entry name" value="L-LACTATE DEHYDROGENASE (CYTOCHROME)"/>
    <property type="match status" value="1"/>
</dbReference>
<keyword evidence="9" id="KW-0560">Oxidoreductase</keyword>
<sequence length="554" mass="60664">MFRLSRHRFALLSRSITKRGPNARRSLSTNVLHSKPSSSLGYAIIGSAAAAALVWKSLSPLESESAPKGVTAEDVRNHNSLETGIWVAINGQVYDLTEFIKRHPGGPKIIQTYAGKNASAIFNKYHAPDFFEKYLTKEECLGPLIGEMEVAEDITSMDDDEIEDNRENKPPLSEVFRVSDFEYIAKKTLSPTAWCYYSSGADDEITLRENHVAFSRIFFKPRVLVELKDVDMSTTMLGQKCSVPLYCSAAAQAKLGHPDGELSIARGCGKEGVIQMISNSASYPLKDIAEAAIKGQTQWFQLYLSNESAAVNAVKAVKELGLKAIFVTVDTPELGRREKDMKLRAQIEARAGPVDNDDGAKDLGTSVPYGANLAVTWKDIDDIRAMSSVPVAVKGVQSVEDIILAAEKGIPAVVLSNHGGRQLDFSRAPIEVLADAMPVLKEKGLDDKIEIYVDGGVRRGSDVIKALCLGAKGVGLGRIFLYANSAYGEDGVRKAIQLLKDEIRIDMRLLGVSTIDELGPHLLDLRNLYARQSPLDSVYNSNYEPLSPPKFRNE</sequence>
<dbReference type="InterPro" id="IPR037458">
    <property type="entry name" value="L-MDH/L-LDH_FMN-bd"/>
</dbReference>
<dbReference type="Pfam" id="PF01070">
    <property type="entry name" value="FMN_dh"/>
    <property type="match status" value="1"/>
</dbReference>
<dbReference type="InterPro" id="IPR036400">
    <property type="entry name" value="Cyt_B5-like_heme/steroid_sf"/>
</dbReference>
<comment type="subunit">
    <text evidence="4">Homotetramer.</text>
</comment>
<evidence type="ECO:0000256" key="10">
    <source>
        <dbReference type="ARBA" id="ARBA00023004"/>
    </source>
</evidence>
<dbReference type="EC" id="1.1.2.3" evidence="15"/>
<dbReference type="AlphaFoldDB" id="A0AA91Q028"/>
<evidence type="ECO:0000256" key="9">
    <source>
        <dbReference type="ARBA" id="ARBA00023002"/>
    </source>
</evidence>
<evidence type="ECO:0000256" key="6">
    <source>
        <dbReference type="ARBA" id="ARBA00022630"/>
    </source>
</evidence>
<dbReference type="PANTHER" id="PTHR10578">
    <property type="entry name" value="S -2-HYDROXY-ACID OXIDASE-RELATED"/>
    <property type="match status" value="1"/>
</dbReference>
<dbReference type="Gene3D" id="3.20.20.70">
    <property type="entry name" value="Aldolase class I"/>
    <property type="match status" value="1"/>
</dbReference>
<keyword evidence="11" id="KW-0496">Mitochondrion</keyword>
<comment type="similarity">
    <text evidence="14">In the N-terminal section; belongs to the cytochrome b5 family.</text>
</comment>
<evidence type="ECO:0000259" key="18">
    <source>
        <dbReference type="PROSITE" id="PS51349"/>
    </source>
</evidence>
<organism evidence="19 20">
    <name type="scientific">Clavispora lusitaniae</name>
    <name type="common">Candida lusitaniae</name>
    <dbReference type="NCBI Taxonomy" id="36911"/>
    <lineage>
        <taxon>Eukaryota</taxon>
        <taxon>Fungi</taxon>
        <taxon>Dikarya</taxon>
        <taxon>Ascomycota</taxon>
        <taxon>Saccharomycotina</taxon>
        <taxon>Pichiomycetes</taxon>
        <taxon>Metschnikowiaceae</taxon>
        <taxon>Clavispora</taxon>
    </lineage>
</organism>
<dbReference type="GO" id="GO:0006089">
    <property type="term" value="P:lactate metabolic process"/>
    <property type="evidence" value="ECO:0007669"/>
    <property type="project" value="EnsemblFungi"/>
</dbReference>
<comment type="catalytic activity">
    <reaction evidence="12">
        <text>(S)-lactate + 2 Fe(III)-[cytochrome c] = 2 Fe(II)-[cytochrome c] + pyruvate + 2 H(+)</text>
        <dbReference type="Rhea" id="RHEA:19909"/>
        <dbReference type="Rhea" id="RHEA-COMP:10350"/>
        <dbReference type="Rhea" id="RHEA-COMP:14399"/>
        <dbReference type="ChEBI" id="CHEBI:15361"/>
        <dbReference type="ChEBI" id="CHEBI:15378"/>
        <dbReference type="ChEBI" id="CHEBI:16651"/>
        <dbReference type="ChEBI" id="CHEBI:29033"/>
        <dbReference type="ChEBI" id="CHEBI:29034"/>
        <dbReference type="EC" id="1.1.2.3"/>
    </reaction>
    <physiologicalReaction direction="left-to-right" evidence="12">
        <dbReference type="Rhea" id="RHEA:19910"/>
    </physiologicalReaction>
</comment>
<keyword evidence="8" id="KW-0479">Metal-binding</keyword>
<dbReference type="KEGG" id="clus:A9F13_09g00660"/>
<dbReference type="GO" id="GO:0004460">
    <property type="term" value="F:L-lactate dehydrogenase (cytochrome) activity"/>
    <property type="evidence" value="ECO:0007669"/>
    <property type="project" value="UniProtKB-EC"/>
</dbReference>
<dbReference type="InterPro" id="IPR001199">
    <property type="entry name" value="Cyt_B5-like_heme/steroid-bd"/>
</dbReference>
<evidence type="ECO:0000313" key="19">
    <source>
        <dbReference type="EMBL" id="OVF08143.1"/>
    </source>
</evidence>
<dbReference type="SMART" id="SM01117">
    <property type="entry name" value="Cyt-b5"/>
    <property type="match status" value="1"/>
</dbReference>
<feature type="domain" description="FMN hydroxy acid dehydrogenase" evidence="18">
    <location>
        <begin position="170"/>
        <end position="528"/>
    </location>
</feature>
<comment type="subcellular location">
    <subcellularLocation>
        <location evidence="3">Mitochondrion intermembrane space</location>
    </subcellularLocation>
</comment>
<feature type="domain" description="Cytochrome b5 heme-binding" evidence="17">
    <location>
        <begin position="67"/>
        <end position="145"/>
    </location>
</feature>
<comment type="cofactor">
    <cofactor evidence="2">
        <name>heme b</name>
        <dbReference type="ChEBI" id="CHEBI:60344"/>
    </cofactor>
</comment>
<dbReference type="PROSITE" id="PS50255">
    <property type="entry name" value="CYTOCHROME_B5_2"/>
    <property type="match status" value="1"/>
</dbReference>
<dbReference type="EMBL" id="LYUB02000009">
    <property type="protein sequence ID" value="OVF08143.1"/>
    <property type="molecule type" value="Genomic_DNA"/>
</dbReference>
<comment type="similarity">
    <text evidence="13">In the C-terminal section; belongs to the FMN-dependent alpha-hydroxy acid dehydrogenase family.</text>
</comment>
<dbReference type="InterPro" id="IPR013785">
    <property type="entry name" value="Aldolase_TIM"/>
</dbReference>
<evidence type="ECO:0000256" key="14">
    <source>
        <dbReference type="ARBA" id="ARBA00061589"/>
    </source>
</evidence>
<evidence type="ECO:0000256" key="16">
    <source>
        <dbReference type="ARBA" id="ARBA00068515"/>
    </source>
</evidence>
<dbReference type="PROSITE" id="PS51349">
    <property type="entry name" value="FMN_HYDROXY_ACID_DH_2"/>
    <property type="match status" value="1"/>
</dbReference>
<keyword evidence="10" id="KW-0408">Iron</keyword>
<dbReference type="InterPro" id="IPR008259">
    <property type="entry name" value="FMN_hydac_DH_AS"/>
</dbReference>
<dbReference type="InterPro" id="IPR000262">
    <property type="entry name" value="FMN-dep_DH"/>
</dbReference>
<evidence type="ECO:0000256" key="3">
    <source>
        <dbReference type="ARBA" id="ARBA00004569"/>
    </source>
</evidence>
<dbReference type="SUPFAM" id="SSF55856">
    <property type="entry name" value="Cytochrome b5-like heme/steroid binding domain"/>
    <property type="match status" value="1"/>
</dbReference>
<evidence type="ECO:0000313" key="20">
    <source>
        <dbReference type="Proteomes" id="UP000195602"/>
    </source>
</evidence>
<evidence type="ECO:0000256" key="4">
    <source>
        <dbReference type="ARBA" id="ARBA00011881"/>
    </source>
</evidence>
<dbReference type="OMA" id="FHAKDVF"/>
<dbReference type="PROSITE" id="PS00557">
    <property type="entry name" value="FMN_HYDROXY_ACID_DH_1"/>
    <property type="match status" value="1"/>
</dbReference>
<dbReference type="InterPro" id="IPR018506">
    <property type="entry name" value="Cyt_B5_heme-BS"/>
</dbReference>
<name>A0AA91Q028_CLALS</name>
<evidence type="ECO:0000256" key="7">
    <source>
        <dbReference type="ARBA" id="ARBA00022643"/>
    </source>
</evidence>
<comment type="caution">
    <text evidence="19">The sequence shown here is derived from an EMBL/GenBank/DDBJ whole genome shotgun (WGS) entry which is preliminary data.</text>
</comment>
<evidence type="ECO:0000256" key="5">
    <source>
        <dbReference type="ARBA" id="ARBA00022617"/>
    </source>
</evidence>
<evidence type="ECO:0000256" key="2">
    <source>
        <dbReference type="ARBA" id="ARBA00001970"/>
    </source>
</evidence>
<comment type="cofactor">
    <cofactor evidence="1">
        <name>FMN</name>
        <dbReference type="ChEBI" id="CHEBI:58210"/>
    </cofactor>
</comment>
<dbReference type="FunFam" id="3.20.20.70:FF:000062">
    <property type="entry name" value="Cytochrome b2, mitochondrial, putative"/>
    <property type="match status" value="1"/>
</dbReference>
<reference evidence="19 20" key="1">
    <citation type="submission" date="2017-04" db="EMBL/GenBank/DDBJ databases">
        <title>Draft genome of the yeast Clavispora lusitaniae type strain CBS 6936.</title>
        <authorList>
            <person name="Durrens P."/>
            <person name="Klopp C."/>
            <person name="Biteau N."/>
            <person name="Fitton-Ouhabi V."/>
            <person name="Dementhon K."/>
            <person name="Accoceberry I."/>
            <person name="Sherman D.J."/>
            <person name="Noel T."/>
        </authorList>
    </citation>
    <scope>NUCLEOTIDE SEQUENCE [LARGE SCALE GENOMIC DNA]</scope>
    <source>
        <strain evidence="19 20">CBS 6936</strain>
    </source>
</reference>
<dbReference type="Pfam" id="PF00173">
    <property type="entry name" value="Cyt-b5"/>
    <property type="match status" value="1"/>
</dbReference>
<evidence type="ECO:0000259" key="17">
    <source>
        <dbReference type="PROSITE" id="PS50255"/>
    </source>
</evidence>
<keyword evidence="5" id="KW-0349">Heme</keyword>
<proteinExistence type="inferred from homology"/>
<gene>
    <name evidence="19" type="ORF">A9F13_09g00660</name>
</gene>
<dbReference type="SUPFAM" id="SSF51395">
    <property type="entry name" value="FMN-linked oxidoreductases"/>
    <property type="match status" value="1"/>
</dbReference>
<keyword evidence="7" id="KW-0288">FMN</keyword>
<dbReference type="CDD" id="cd02922">
    <property type="entry name" value="FCB2_FMN"/>
    <property type="match status" value="1"/>
</dbReference>
<evidence type="ECO:0000256" key="12">
    <source>
        <dbReference type="ARBA" id="ARBA00052399"/>
    </source>
</evidence>
<dbReference type="InterPro" id="IPR037396">
    <property type="entry name" value="FMN_HAD"/>
</dbReference>
<keyword evidence="6" id="KW-0285">Flavoprotein</keyword>
<evidence type="ECO:0000256" key="11">
    <source>
        <dbReference type="ARBA" id="ARBA00023128"/>
    </source>
</evidence>
<evidence type="ECO:0000256" key="1">
    <source>
        <dbReference type="ARBA" id="ARBA00001917"/>
    </source>
</evidence>
<dbReference type="GO" id="GO:0046872">
    <property type="term" value="F:metal ion binding"/>
    <property type="evidence" value="ECO:0007669"/>
    <property type="project" value="UniProtKB-KW"/>
</dbReference>
<dbReference type="GO" id="GO:0005758">
    <property type="term" value="C:mitochondrial intermembrane space"/>
    <property type="evidence" value="ECO:0007669"/>
    <property type="project" value="UniProtKB-SubCell"/>
</dbReference>
<evidence type="ECO:0000256" key="8">
    <source>
        <dbReference type="ARBA" id="ARBA00022723"/>
    </source>
</evidence>
<evidence type="ECO:0000256" key="13">
    <source>
        <dbReference type="ARBA" id="ARBA00061137"/>
    </source>
</evidence>
<accession>A0AA91Q028</accession>
<dbReference type="Gene3D" id="3.10.120.10">
    <property type="entry name" value="Cytochrome b5-like heme/steroid binding domain"/>
    <property type="match status" value="1"/>
</dbReference>
<dbReference type="GO" id="GO:0020037">
    <property type="term" value="F:heme binding"/>
    <property type="evidence" value="ECO:0007669"/>
    <property type="project" value="InterPro"/>
</dbReference>
<dbReference type="Proteomes" id="UP000195602">
    <property type="component" value="Unassembled WGS sequence"/>
</dbReference>
<dbReference type="PROSITE" id="PS00191">
    <property type="entry name" value="CYTOCHROME_B5_1"/>
    <property type="match status" value="1"/>
</dbReference>